<dbReference type="SMR" id="A0A482XL42"/>
<dbReference type="SUPFAM" id="SSF55729">
    <property type="entry name" value="Acyl-CoA N-acyltransferases (Nat)"/>
    <property type="match status" value="1"/>
</dbReference>
<evidence type="ECO:0000313" key="5">
    <source>
        <dbReference type="EMBL" id="RZF46384.1"/>
    </source>
</evidence>
<comment type="similarity">
    <text evidence="1">Belongs to the NATD1 family.</text>
</comment>
<keyword evidence="6" id="KW-1185">Reference proteome</keyword>
<dbReference type="Gene3D" id="3.40.630.30">
    <property type="match status" value="1"/>
</dbReference>
<dbReference type="InParanoid" id="A0A482XL42"/>
<dbReference type="PANTHER" id="PTHR31435:SF9">
    <property type="entry name" value="PROTEIN NATD1"/>
    <property type="match status" value="1"/>
</dbReference>
<dbReference type="InterPro" id="IPR045057">
    <property type="entry name" value="Gcn5-rel_NAT"/>
</dbReference>
<feature type="domain" description="N-acetyltransferase" evidence="4">
    <location>
        <begin position="41"/>
        <end position="134"/>
    </location>
</feature>
<dbReference type="Proteomes" id="UP000291343">
    <property type="component" value="Unassembled WGS sequence"/>
</dbReference>
<evidence type="ECO:0000259" key="4">
    <source>
        <dbReference type="PROSITE" id="PS51729"/>
    </source>
</evidence>
<name>A0A482XL42_LAOST</name>
<comment type="caution">
    <text evidence="5">The sequence shown here is derived from an EMBL/GenBank/DDBJ whole genome shotgun (WGS) entry which is preliminary data.</text>
</comment>
<dbReference type="InterPro" id="IPR016181">
    <property type="entry name" value="Acyl_CoA_acyltransferase"/>
</dbReference>
<evidence type="ECO:0000256" key="2">
    <source>
        <dbReference type="ARBA" id="ARBA00020243"/>
    </source>
</evidence>
<dbReference type="InterPro" id="IPR031165">
    <property type="entry name" value="GNAT_YJDJ"/>
</dbReference>
<protein>
    <recommendedName>
        <fullName evidence="2">Protein NATD1</fullName>
    </recommendedName>
    <alternativeName>
        <fullName evidence="3">N-acetyltransferase domain-containing protein 1</fullName>
    </alternativeName>
</protein>
<reference evidence="5 6" key="1">
    <citation type="journal article" date="2017" name="Gigascience">
        <title>Genome sequence of the small brown planthopper, Laodelphax striatellus.</title>
        <authorList>
            <person name="Zhu J."/>
            <person name="Jiang F."/>
            <person name="Wang X."/>
            <person name="Yang P."/>
            <person name="Bao Y."/>
            <person name="Zhao W."/>
            <person name="Wang W."/>
            <person name="Lu H."/>
            <person name="Wang Q."/>
            <person name="Cui N."/>
            <person name="Li J."/>
            <person name="Chen X."/>
            <person name="Luo L."/>
            <person name="Yu J."/>
            <person name="Kang L."/>
            <person name="Cui F."/>
        </authorList>
    </citation>
    <scope>NUCLEOTIDE SEQUENCE [LARGE SCALE GENOMIC DNA]</scope>
    <source>
        <strain evidence="5">Lst14</strain>
    </source>
</reference>
<organism evidence="5 6">
    <name type="scientific">Laodelphax striatellus</name>
    <name type="common">Small brown planthopper</name>
    <name type="synonym">Delphax striatella</name>
    <dbReference type="NCBI Taxonomy" id="195883"/>
    <lineage>
        <taxon>Eukaryota</taxon>
        <taxon>Metazoa</taxon>
        <taxon>Ecdysozoa</taxon>
        <taxon>Arthropoda</taxon>
        <taxon>Hexapoda</taxon>
        <taxon>Insecta</taxon>
        <taxon>Pterygota</taxon>
        <taxon>Neoptera</taxon>
        <taxon>Paraneoptera</taxon>
        <taxon>Hemiptera</taxon>
        <taxon>Auchenorrhyncha</taxon>
        <taxon>Fulgoroidea</taxon>
        <taxon>Delphacidae</taxon>
        <taxon>Criomorphinae</taxon>
        <taxon>Laodelphax</taxon>
    </lineage>
</organism>
<evidence type="ECO:0000256" key="1">
    <source>
        <dbReference type="ARBA" id="ARBA00006233"/>
    </source>
</evidence>
<dbReference type="AlphaFoldDB" id="A0A482XL42"/>
<dbReference type="EMBL" id="QKKF02006330">
    <property type="protein sequence ID" value="RZF46384.1"/>
    <property type="molecule type" value="Genomic_DNA"/>
</dbReference>
<evidence type="ECO:0000256" key="3">
    <source>
        <dbReference type="ARBA" id="ARBA00031876"/>
    </source>
</evidence>
<dbReference type="PROSITE" id="PS51729">
    <property type="entry name" value="GNAT_YJDJ"/>
    <property type="match status" value="1"/>
</dbReference>
<accession>A0A482XL42</accession>
<evidence type="ECO:0000313" key="6">
    <source>
        <dbReference type="Proteomes" id="UP000291343"/>
    </source>
</evidence>
<proteinExistence type="inferred from homology"/>
<gene>
    <name evidence="5" type="ORF">LSTR_LSTR007917</name>
</gene>
<dbReference type="PANTHER" id="PTHR31435">
    <property type="entry name" value="PROTEIN NATD1"/>
    <property type="match status" value="1"/>
</dbReference>
<dbReference type="STRING" id="195883.A0A482XL42"/>
<dbReference type="OrthoDB" id="74247at2759"/>
<sequence length="136" mass="15472">MSRVSGIARQYFRNIIVQSGLADASKFEPMSSEIKEIGYLINDHLTNTFMLPINNEFAAILYNKHEDGEGTTDEKTLVLSHTEVPEIYQGKGVGKLFAKEVFDYCAKNDLKLILTCEFLQECMKKNPQYQNLLADK</sequence>
<dbReference type="Pfam" id="PF14542">
    <property type="entry name" value="Acetyltransf_CG"/>
    <property type="match status" value="1"/>
</dbReference>